<dbReference type="SUPFAM" id="SSF46689">
    <property type="entry name" value="Homeodomain-like"/>
    <property type="match status" value="1"/>
</dbReference>
<proteinExistence type="predicted"/>
<evidence type="ECO:0000259" key="1">
    <source>
        <dbReference type="Pfam" id="PF18598"/>
    </source>
</evidence>
<dbReference type="InterPro" id="IPR041485">
    <property type="entry name" value="TetR_C_36"/>
</dbReference>
<accession>A0ABP5E261</accession>
<dbReference type="Pfam" id="PF18598">
    <property type="entry name" value="TetR_C_36"/>
    <property type="match status" value="1"/>
</dbReference>
<feature type="domain" description="QsdR TetR regulatory C-terminal" evidence="1">
    <location>
        <begin position="70"/>
        <end position="176"/>
    </location>
</feature>
<evidence type="ECO:0000313" key="2">
    <source>
        <dbReference type="EMBL" id="GAA1988776.1"/>
    </source>
</evidence>
<name>A0ABP5E261_9PSEU</name>
<sequence length="177" mass="19683">MTRPDALQAFRVARTWFSGGRKIDLGELAEELGVGRATLFRWVGNRDELLGEILWSLAERVFDRQERRGSGTELVANTVGDFVRTVNADEAFRRFLRTEPERALRLLTTKASVVQRRTIAKVAEMLAEEVDVPPLPVADAAYLVVRIAESFIYTDVITGGEPDADKARQAVLALLGP</sequence>
<evidence type="ECO:0000313" key="3">
    <source>
        <dbReference type="Proteomes" id="UP001501116"/>
    </source>
</evidence>
<dbReference type="Proteomes" id="UP001501116">
    <property type="component" value="Unassembled WGS sequence"/>
</dbReference>
<comment type="caution">
    <text evidence="2">The sequence shown here is derived from an EMBL/GenBank/DDBJ whole genome shotgun (WGS) entry which is preliminary data.</text>
</comment>
<reference evidence="3" key="1">
    <citation type="journal article" date="2019" name="Int. J. Syst. Evol. Microbiol.">
        <title>The Global Catalogue of Microorganisms (GCM) 10K type strain sequencing project: providing services to taxonomists for standard genome sequencing and annotation.</title>
        <authorList>
            <consortium name="The Broad Institute Genomics Platform"/>
            <consortium name="The Broad Institute Genome Sequencing Center for Infectious Disease"/>
            <person name="Wu L."/>
            <person name="Ma J."/>
        </authorList>
    </citation>
    <scope>NUCLEOTIDE SEQUENCE [LARGE SCALE GENOMIC DNA]</scope>
    <source>
        <strain evidence="3">JCM 14545</strain>
    </source>
</reference>
<keyword evidence="3" id="KW-1185">Reference proteome</keyword>
<protein>
    <submittedName>
        <fullName evidence="2">QsdR family transcriptional regulator</fullName>
    </submittedName>
</protein>
<dbReference type="RefSeq" id="WP_344430568.1">
    <property type="nucleotide sequence ID" value="NZ_BAAANN010000050.1"/>
</dbReference>
<dbReference type="EMBL" id="BAAANN010000050">
    <property type="protein sequence ID" value="GAA1988776.1"/>
    <property type="molecule type" value="Genomic_DNA"/>
</dbReference>
<gene>
    <name evidence="2" type="ORF">GCM10009754_78650</name>
</gene>
<organism evidence="2 3">
    <name type="scientific">Amycolatopsis minnesotensis</name>
    <dbReference type="NCBI Taxonomy" id="337894"/>
    <lineage>
        <taxon>Bacteria</taxon>
        <taxon>Bacillati</taxon>
        <taxon>Actinomycetota</taxon>
        <taxon>Actinomycetes</taxon>
        <taxon>Pseudonocardiales</taxon>
        <taxon>Pseudonocardiaceae</taxon>
        <taxon>Amycolatopsis</taxon>
    </lineage>
</organism>
<dbReference type="Gene3D" id="1.10.357.10">
    <property type="entry name" value="Tetracycline Repressor, domain 2"/>
    <property type="match status" value="1"/>
</dbReference>
<dbReference type="InterPro" id="IPR009057">
    <property type="entry name" value="Homeodomain-like_sf"/>
</dbReference>